<dbReference type="EMBL" id="LXJU01000092">
    <property type="protein sequence ID" value="OGE46896.1"/>
    <property type="molecule type" value="Genomic_DNA"/>
</dbReference>
<feature type="region of interest" description="Disordered" evidence="1">
    <location>
        <begin position="70"/>
        <end position="89"/>
    </location>
</feature>
<gene>
    <name evidence="2" type="ORF">PENARI_c092G05533</name>
</gene>
<comment type="caution">
    <text evidence="2">The sequence shown here is derived from an EMBL/GenBank/DDBJ whole genome shotgun (WGS) entry which is preliminary data.</text>
</comment>
<protein>
    <submittedName>
        <fullName evidence="2">Uncharacterized protein</fullName>
    </submittedName>
</protein>
<name>A0A1F5L1H2_PENAI</name>
<reference evidence="2 3" key="1">
    <citation type="journal article" date="2016" name="Sci. Rep.">
        <title>Penicillium arizonense, a new, genome sequenced fungal species, reveals a high chemical diversity in secreted metabolites.</title>
        <authorList>
            <person name="Grijseels S."/>
            <person name="Nielsen J.C."/>
            <person name="Randelovic M."/>
            <person name="Nielsen J."/>
            <person name="Nielsen K.F."/>
            <person name="Workman M."/>
            <person name="Frisvad J.C."/>
        </authorList>
    </citation>
    <scope>NUCLEOTIDE SEQUENCE [LARGE SCALE GENOMIC DNA]</scope>
    <source>
        <strain evidence="2 3">CBS 141311</strain>
    </source>
</reference>
<dbReference type="OrthoDB" id="10630610at2759"/>
<evidence type="ECO:0000313" key="2">
    <source>
        <dbReference type="EMBL" id="OGE46896.1"/>
    </source>
</evidence>
<sequence>MTTGGIDDESPGEDPIPMSVYPCPSLGNQTPSTDNLLVAGARAVQWVILVALGWHRERLMFCLDGRQNQKKVSQDDTPSTDRARSQVPSASGVVDSRLLEARESSHLCFVLPREVSLQQAERALQKALVYAPSGSVLQCTMSPSVKKDLLSISLAVSIIG</sequence>
<evidence type="ECO:0000313" key="3">
    <source>
        <dbReference type="Proteomes" id="UP000177622"/>
    </source>
</evidence>
<dbReference type="RefSeq" id="XP_022482363.1">
    <property type="nucleotide sequence ID" value="XM_022637777.1"/>
</dbReference>
<organism evidence="2 3">
    <name type="scientific">Penicillium arizonense</name>
    <dbReference type="NCBI Taxonomy" id="1835702"/>
    <lineage>
        <taxon>Eukaryota</taxon>
        <taxon>Fungi</taxon>
        <taxon>Dikarya</taxon>
        <taxon>Ascomycota</taxon>
        <taxon>Pezizomycotina</taxon>
        <taxon>Eurotiomycetes</taxon>
        <taxon>Eurotiomycetidae</taxon>
        <taxon>Eurotiales</taxon>
        <taxon>Aspergillaceae</taxon>
        <taxon>Penicillium</taxon>
    </lineage>
</organism>
<dbReference type="Proteomes" id="UP000177622">
    <property type="component" value="Unassembled WGS sequence"/>
</dbReference>
<dbReference type="GeneID" id="34582511"/>
<dbReference type="AlphaFoldDB" id="A0A1F5L1H2"/>
<evidence type="ECO:0000256" key="1">
    <source>
        <dbReference type="SAM" id="MobiDB-lite"/>
    </source>
</evidence>
<proteinExistence type="predicted"/>
<accession>A0A1F5L1H2</accession>
<keyword evidence="3" id="KW-1185">Reference proteome</keyword>